<gene>
    <name evidence="4" type="ORF">FPE_LOCUS31744</name>
</gene>
<evidence type="ECO:0000259" key="3">
    <source>
        <dbReference type="PROSITE" id="PS50102"/>
    </source>
</evidence>
<dbReference type="GO" id="GO:0003723">
    <property type="term" value="F:RNA binding"/>
    <property type="evidence" value="ECO:0007669"/>
    <property type="project" value="UniProtKB-UniRule"/>
</dbReference>
<keyword evidence="1" id="KW-0694">RNA-binding</keyword>
<name>A0AAD2EBB7_9LAMI</name>
<dbReference type="SMART" id="SM00360">
    <property type="entry name" value="RRM"/>
    <property type="match status" value="2"/>
</dbReference>
<evidence type="ECO:0000313" key="4">
    <source>
        <dbReference type="EMBL" id="CAI9784314.1"/>
    </source>
</evidence>
<dbReference type="Gene3D" id="3.30.70.330">
    <property type="match status" value="2"/>
</dbReference>
<feature type="region of interest" description="Disordered" evidence="2">
    <location>
        <begin position="1"/>
        <end position="27"/>
    </location>
</feature>
<feature type="domain" description="RRM" evidence="3">
    <location>
        <begin position="241"/>
        <end position="318"/>
    </location>
</feature>
<dbReference type="Proteomes" id="UP000834106">
    <property type="component" value="Chromosome 20"/>
</dbReference>
<sequence>MATGAEVSSETVAVEMVPSSPKNTDTACENVSENVNEKNANFKIQDLGEKDVDYIVKDSDSKSEMKMKEIVDMLKQLKLNPLAKEFFPSSYNSSQMGDNNFVATKISGNDGFANNRRRKNNNNQGRRRMGGRTFRAQREDNIRRTVYVSDIDQNITEEQLAGLFSSYGQVVDCRVCGDPHSRLHFAFVEFADEYSARAALSFCGTLLGFSPVKVLPSKTAILPVNPTFLPRSEDERKMCARTVYCTNIDKKISQAEVKSFFETRCGEVSRLRLLGDDHMHSMRIAFVEFSVAESALLALDCCGEVLGSERIRVSPSKTPVRPRVPYPGMQ</sequence>
<dbReference type="Pfam" id="PF00076">
    <property type="entry name" value="RRM_1"/>
    <property type="match status" value="2"/>
</dbReference>
<dbReference type="InterPro" id="IPR035979">
    <property type="entry name" value="RBD_domain_sf"/>
</dbReference>
<proteinExistence type="predicted"/>
<keyword evidence="5" id="KW-1185">Reference proteome</keyword>
<feature type="compositionally biased region" description="Polar residues" evidence="2">
    <location>
        <begin position="1"/>
        <end position="11"/>
    </location>
</feature>
<dbReference type="InterPro" id="IPR009818">
    <property type="entry name" value="PAM2_motif"/>
</dbReference>
<dbReference type="SUPFAM" id="SSF54928">
    <property type="entry name" value="RNA-binding domain, RBD"/>
    <property type="match status" value="2"/>
</dbReference>
<evidence type="ECO:0000256" key="2">
    <source>
        <dbReference type="SAM" id="MobiDB-lite"/>
    </source>
</evidence>
<evidence type="ECO:0000313" key="5">
    <source>
        <dbReference type="Proteomes" id="UP000834106"/>
    </source>
</evidence>
<reference evidence="4" key="1">
    <citation type="submission" date="2023-05" db="EMBL/GenBank/DDBJ databases">
        <authorList>
            <person name="Huff M."/>
        </authorList>
    </citation>
    <scope>NUCLEOTIDE SEQUENCE</scope>
</reference>
<dbReference type="InterPro" id="IPR000504">
    <property type="entry name" value="RRM_dom"/>
</dbReference>
<feature type="compositionally biased region" description="Basic residues" evidence="2">
    <location>
        <begin position="115"/>
        <end position="130"/>
    </location>
</feature>
<dbReference type="EMBL" id="OU503055">
    <property type="protein sequence ID" value="CAI9784314.1"/>
    <property type="molecule type" value="Genomic_DNA"/>
</dbReference>
<accession>A0AAD2EBB7</accession>
<dbReference type="AlphaFoldDB" id="A0AAD2EBB7"/>
<dbReference type="FunFam" id="3.30.70.330:FF:000530">
    <property type="entry name" value="Polyadenylate-binding protein-interacting protein 11"/>
    <property type="match status" value="1"/>
</dbReference>
<feature type="domain" description="RRM" evidence="3">
    <location>
        <begin position="144"/>
        <end position="219"/>
    </location>
</feature>
<dbReference type="PANTHER" id="PTHR32343:SF22">
    <property type="entry name" value="LD29830P"/>
    <property type="match status" value="1"/>
</dbReference>
<organism evidence="4 5">
    <name type="scientific">Fraxinus pennsylvanica</name>
    <dbReference type="NCBI Taxonomy" id="56036"/>
    <lineage>
        <taxon>Eukaryota</taxon>
        <taxon>Viridiplantae</taxon>
        <taxon>Streptophyta</taxon>
        <taxon>Embryophyta</taxon>
        <taxon>Tracheophyta</taxon>
        <taxon>Spermatophyta</taxon>
        <taxon>Magnoliopsida</taxon>
        <taxon>eudicotyledons</taxon>
        <taxon>Gunneridae</taxon>
        <taxon>Pentapetalae</taxon>
        <taxon>asterids</taxon>
        <taxon>lamiids</taxon>
        <taxon>Lamiales</taxon>
        <taxon>Oleaceae</taxon>
        <taxon>Oleeae</taxon>
        <taxon>Fraxinus</taxon>
    </lineage>
</organism>
<dbReference type="PANTHER" id="PTHR32343">
    <property type="entry name" value="SERINE/ARGININE-RICH SPLICING FACTOR"/>
    <property type="match status" value="1"/>
</dbReference>
<dbReference type="PROSITE" id="PS50102">
    <property type="entry name" value="RRM"/>
    <property type="match status" value="2"/>
</dbReference>
<dbReference type="CDD" id="cd12460">
    <property type="entry name" value="RRM2_CID8_like"/>
    <property type="match status" value="1"/>
</dbReference>
<feature type="region of interest" description="Disordered" evidence="2">
    <location>
        <begin position="107"/>
        <end position="131"/>
    </location>
</feature>
<dbReference type="InterPro" id="IPR012677">
    <property type="entry name" value="Nucleotide-bd_a/b_plait_sf"/>
</dbReference>
<evidence type="ECO:0000256" key="1">
    <source>
        <dbReference type="PROSITE-ProRule" id="PRU00176"/>
    </source>
</evidence>
<protein>
    <recommendedName>
        <fullName evidence="3">RRM domain-containing protein</fullName>
    </recommendedName>
</protein>
<dbReference type="InterPro" id="IPR034825">
    <property type="entry name" value="CID8-like_RRM2"/>
</dbReference>
<dbReference type="Pfam" id="PF07145">
    <property type="entry name" value="PAM2"/>
    <property type="match status" value="1"/>
</dbReference>